<dbReference type="InterPro" id="IPR040853">
    <property type="entry name" value="RapA2_cadherin-like"/>
</dbReference>
<feature type="non-terminal residue" evidence="3">
    <location>
        <position position="1"/>
    </location>
</feature>
<dbReference type="InterPro" id="IPR041690">
    <property type="entry name" value="Cadherin_5"/>
</dbReference>
<sequence length="1905" mass="196827">DGNPLTVTQISVDGNTYSAGDTATLTEGTLVVNSDGSYVFTPVLNFNGNVPQVTYTASDGTNTSNSTLNISVAPVNDAPILTADFGSTNEDVPLTVTASNGVLKNDSDVENSTLTVTQFTFGGTNYNAGVTGSATEGTLKINPDGSYIFTPALNYSGLVPQVIYTATDGTATATSTLDITVNPINDSPVANPDSNSTNEDVALNVTAANGLLKNDTDPENNSLSVIQFTAGGINYNAGEIATITEGTIKINSDGSYNFTPALNYKGVVPIIDYTISDGTNTASSTLTLSVNTVNDAPVAVDDTNSVNEDTVLTVNVANGILNNDSDVDGDVINVTGFVVQGSSYLAGEIASLIEGTLQIESDGSYVFTPANNFNGVVPQVTYTITDGILTASANLDITVNSINDSPVAVPDTNATNEDVTLNVIAANGLLLNDSDPENNALSVTQFTINGTVYIAGTSATLTEGILKVYADGSYDFTPATNFFGQVTLVNYTISDGINTANSTLKITVNPVNDAPTLVADTNVTNEDITLTVTAANGVLKNDTDIENEVLTITQFTILGIDYPVNTTASIVNGSLQINTNGDYVFTPATNFNGTYPQVTYTATDGTDTATSTLDITVNPINDTPTLIADTNTTAEDTVLNVNAVNGVLSNDSDLDGNTITVSKFTVAGTTITIDPITGGTRVIPNIGTIKMYTDGSYDFTPVTNYNGIVPTITYTATDGVNTANSTLKITVTPVNDNPVATDDTSSTDPNVPVNIPVLTNDNDLDGDVLSISTITVAPTKGTAVINDNGTPADTSDDVVIYSPQAGFNNGTDTFTYEISDGNGGTDTAVVVITVPQSSFSPIANPDTNSTNEEVTLIVADSDVKSLIKNDTDANLDPVTITTFVAAGVTYNAGQTANLTEGDLTINAGGGYTFVPTTDYNGSVPQITYTITDGSGTPNASSTLDITVIPVNDKPIANPDSKNTLEDTILTVSSANGLLNNDSDIDGDVLSVKEFKIGVTTYTAGTTVNLTEGSLTINSDGSYTFEPTTDFNGSIPQVVYTITDGTEEDSSTLDISVTSVNDAPVAVNDLGNNTLEDNQIVVNTIGGNDTDDGTVVPSTIVLIDPSNPANTGNSLTPLVIVGVGKYEIDALGNVTFTPEDNYNGSASINYIIQDNDGLISSNQGVIEITVAPVNDVPAVISETNNTDEDTQLIVTAINGLLNNDSDNDGDPLTISTIEIEGTIYNSGTTVSISEGTIKINSDGSYVFIPKANYNGTVPQITYNVSDGTTTIPGTLDITVNPINDAPVAVNDLGNNTLEDNQIVVNTIGGNDTDDGTVVPSTIVLIDPSNPANTGNSTTPLVIVGIGKYEIDALGNVTFTPEDNYNGPASINYTIQDNDGLVSANQGIIGITVTAVNDAPVAQSDSNTLLEDTALSVNASNGLLNNDTDTENNPLTVSQFSVGGTTYPSGSSVVLAEGTLQINSDGSYTFSPTLNYNGPIPQVTYTISDGTNTANSTLDLSVTPVNDVPVAVLDTNTTNEDTALIVSSANGILSNDSDIENDVLSVTGLLINGNSENVESLITLAEGTLQIESDGSYEFTPASNFNGSVPEVTYTISDGTDTAISTLNIAVTAVNDAPVAQSDSNTLLEDTALSVNASNGLLNNDTDTENNPLTVSQFSVGGTNYPSGSSVILAEGTLQINSDGSYTFSPTLNYNGPIPQVTYTISDGTNTANSTLDLSVTPVNDAPVAVLDTNTTNEDTALTVSSAAGVLSNDSDIENDALSVTSLLINGNSENVGSLITLAEGTLQIESDGSYEFTPASNFNGSVPEVTYTISDGSATASSTLNITVTAVNDAPLAQADSNTLLEDAPLSVNATNGLLNNDTDTENNPLTVSQFSVGGTNYPSGSSVILAEGTLQINSDGSYTFN</sequence>
<accession>A0A9X1VVN5</accession>
<evidence type="ECO:0000259" key="2">
    <source>
        <dbReference type="Pfam" id="PF17892"/>
    </source>
</evidence>
<protein>
    <submittedName>
        <fullName evidence="3">Ig-like domain-containing protein</fullName>
    </submittedName>
</protein>
<dbReference type="Gene3D" id="2.60.40.1200">
    <property type="match status" value="14"/>
</dbReference>
<feature type="domain" description="RapA2 cadherin-like" evidence="1">
    <location>
        <begin position="176"/>
        <end position="258"/>
    </location>
</feature>
<dbReference type="Gene3D" id="2.60.40.2810">
    <property type="match status" value="1"/>
</dbReference>
<dbReference type="PANTHER" id="PTHR14139:SF2">
    <property type="entry name" value="CALSYNTENIN-1"/>
    <property type="match status" value="1"/>
</dbReference>
<feature type="non-terminal residue" evidence="3">
    <location>
        <position position="1905"/>
    </location>
</feature>
<name>A0A9X1VVN5_9FLAO</name>
<keyword evidence="4" id="KW-1185">Reference proteome</keyword>
<feature type="domain" description="Cadherin-like" evidence="2">
    <location>
        <begin position="1721"/>
        <end position="1828"/>
    </location>
</feature>
<dbReference type="PANTHER" id="PTHR14139">
    <property type="entry name" value="CALSYNTENIN"/>
    <property type="match status" value="1"/>
</dbReference>
<dbReference type="Pfam" id="PF17803">
    <property type="entry name" value="Cadherin_4"/>
    <property type="match status" value="10"/>
</dbReference>
<feature type="domain" description="RapA2 cadherin-like" evidence="1">
    <location>
        <begin position="393"/>
        <end position="476"/>
    </location>
</feature>
<dbReference type="EMBL" id="JAKQYM010000030">
    <property type="protein sequence ID" value="MCI2230491.1"/>
    <property type="molecule type" value="Genomic_DNA"/>
</dbReference>
<gene>
    <name evidence="3" type="ORF">MC378_15025</name>
</gene>
<feature type="domain" description="RapA2 cadherin-like" evidence="1">
    <location>
        <begin position="1495"/>
        <end position="1577"/>
    </location>
</feature>
<comment type="caution">
    <text evidence="3">The sequence shown here is derived from an EMBL/GenBank/DDBJ whole genome shotgun (WGS) entry which is preliminary data.</text>
</comment>
<feature type="domain" description="RapA2 cadherin-like" evidence="1">
    <location>
        <begin position="1389"/>
        <end position="1468"/>
    </location>
</feature>
<feature type="domain" description="RapA2 cadherin-like" evidence="1">
    <location>
        <begin position="503"/>
        <end position="585"/>
    </location>
</feature>
<feature type="domain" description="RapA2 cadherin-like" evidence="1">
    <location>
        <begin position="67"/>
        <end position="149"/>
    </location>
</feature>
<dbReference type="Pfam" id="PF17892">
    <property type="entry name" value="Cadherin_5"/>
    <property type="match status" value="2"/>
</dbReference>
<feature type="domain" description="RapA2 cadherin-like" evidence="1">
    <location>
        <begin position="612"/>
        <end position="699"/>
    </location>
</feature>
<feature type="domain" description="RapA2 cadherin-like" evidence="1">
    <location>
        <begin position="942"/>
        <end position="1024"/>
    </location>
</feature>
<reference evidence="3" key="1">
    <citation type="submission" date="2022-02" db="EMBL/GenBank/DDBJ databases">
        <title>Polaribacter sp. MSW13, isolated from seawater.</title>
        <authorList>
            <person name="Kristyanto S."/>
            <person name="Jung J."/>
            <person name="Jeon C.O."/>
        </authorList>
    </citation>
    <scope>NUCLEOTIDE SEQUENCE</scope>
    <source>
        <strain evidence="3">MSW13</strain>
    </source>
</reference>
<feature type="domain" description="Cadherin-like" evidence="2">
    <location>
        <begin position="1172"/>
        <end position="1279"/>
    </location>
</feature>
<dbReference type="NCBIfam" id="NF012211">
    <property type="entry name" value="tand_rpt_95"/>
    <property type="match status" value="17"/>
</dbReference>
<dbReference type="Proteomes" id="UP001139369">
    <property type="component" value="Unassembled WGS sequence"/>
</dbReference>
<dbReference type="Pfam" id="PF17963">
    <property type="entry name" value="Big_9"/>
    <property type="match status" value="4"/>
</dbReference>
<evidence type="ECO:0000313" key="3">
    <source>
        <dbReference type="EMBL" id="MCI2230491.1"/>
    </source>
</evidence>
<dbReference type="RefSeq" id="WP_242179630.1">
    <property type="nucleotide sequence ID" value="NZ_JAKQYM010000030.1"/>
</dbReference>
<feature type="domain" description="RapA2 cadherin-like" evidence="1">
    <location>
        <begin position="1604"/>
        <end position="1686"/>
    </location>
</feature>
<feature type="domain" description="RapA2 cadherin-like" evidence="1">
    <location>
        <begin position="285"/>
        <end position="367"/>
    </location>
</feature>
<evidence type="ECO:0000313" key="4">
    <source>
        <dbReference type="Proteomes" id="UP001139369"/>
    </source>
</evidence>
<evidence type="ECO:0000259" key="1">
    <source>
        <dbReference type="Pfam" id="PF17803"/>
    </source>
</evidence>
<organism evidence="3 4">
    <name type="scientific">Polaribacter marinus</name>
    <dbReference type="NCBI Taxonomy" id="2916838"/>
    <lineage>
        <taxon>Bacteria</taxon>
        <taxon>Pseudomonadati</taxon>
        <taxon>Bacteroidota</taxon>
        <taxon>Flavobacteriia</taxon>
        <taxon>Flavobacteriales</taxon>
        <taxon>Flavobacteriaceae</taxon>
    </lineage>
</organism>
<proteinExistence type="predicted"/>